<name>A0ABQ9W802_SAGOE</name>
<accession>A0ABQ9W802</accession>
<organism evidence="1 2">
    <name type="scientific">Saguinus oedipus</name>
    <name type="common">Cotton-top tamarin</name>
    <name type="synonym">Oedipomidas oedipus</name>
    <dbReference type="NCBI Taxonomy" id="9490"/>
    <lineage>
        <taxon>Eukaryota</taxon>
        <taxon>Metazoa</taxon>
        <taxon>Chordata</taxon>
        <taxon>Craniata</taxon>
        <taxon>Vertebrata</taxon>
        <taxon>Euteleostomi</taxon>
        <taxon>Mammalia</taxon>
        <taxon>Eutheria</taxon>
        <taxon>Euarchontoglires</taxon>
        <taxon>Primates</taxon>
        <taxon>Haplorrhini</taxon>
        <taxon>Platyrrhini</taxon>
        <taxon>Cebidae</taxon>
        <taxon>Callitrichinae</taxon>
        <taxon>Saguinus</taxon>
    </lineage>
</organism>
<gene>
    <name evidence="1" type="ORF">P7K49_004639</name>
</gene>
<dbReference type="Proteomes" id="UP001266305">
    <property type="component" value="Unassembled WGS sequence"/>
</dbReference>
<protein>
    <submittedName>
        <fullName evidence="1">Uncharacterized protein</fullName>
    </submittedName>
</protein>
<dbReference type="EMBL" id="JASSZA010000002">
    <property type="protein sequence ID" value="KAK2117752.1"/>
    <property type="molecule type" value="Genomic_DNA"/>
</dbReference>
<evidence type="ECO:0000313" key="1">
    <source>
        <dbReference type="EMBL" id="KAK2117752.1"/>
    </source>
</evidence>
<keyword evidence="2" id="KW-1185">Reference proteome</keyword>
<proteinExistence type="predicted"/>
<evidence type="ECO:0000313" key="2">
    <source>
        <dbReference type="Proteomes" id="UP001266305"/>
    </source>
</evidence>
<reference evidence="1 2" key="1">
    <citation type="submission" date="2023-05" db="EMBL/GenBank/DDBJ databases">
        <title>B98-5 Cell Line De Novo Hybrid Assembly: An Optical Mapping Approach.</title>
        <authorList>
            <person name="Kananen K."/>
            <person name="Auerbach J.A."/>
            <person name="Kautto E."/>
            <person name="Blachly J.S."/>
        </authorList>
    </citation>
    <scope>NUCLEOTIDE SEQUENCE [LARGE SCALE GENOMIC DNA]</scope>
    <source>
        <strain evidence="1">B95-8</strain>
        <tissue evidence="1">Cell line</tissue>
    </source>
</reference>
<sequence length="145" mass="14946">MTSELFIGLLLPEECPASAGLMAQNFGVTGLRHHSAIHDPGDGGILDCVHGVAAVQGITNIEVLVFKQMVAGGALMTLMFGKVSYFRACPCPSFQVCASSESKCSKILLSCSVSAGPSGPPPPSGCSPEAGLQISRVRVDLQGLD</sequence>
<comment type="caution">
    <text evidence="1">The sequence shown here is derived from an EMBL/GenBank/DDBJ whole genome shotgun (WGS) entry which is preliminary data.</text>
</comment>